<protein>
    <recommendedName>
        <fullName evidence="2">Disease resistance protein At4g27190-like leucine-rich repeats domain-containing protein</fullName>
    </recommendedName>
</protein>
<gene>
    <name evidence="3" type="ORF">Fmac_001786</name>
</gene>
<keyword evidence="4" id="KW-1185">Reference proteome</keyword>
<feature type="domain" description="Disease resistance protein At4g27190-like leucine-rich repeats" evidence="2">
    <location>
        <begin position="50"/>
        <end position="126"/>
    </location>
</feature>
<comment type="caution">
    <text evidence="3">The sequence shown here is derived from an EMBL/GenBank/DDBJ whole genome shotgun (WGS) entry which is preliminary data.</text>
</comment>
<sequence length="136" mass="15680">MPENSKKVVFIKLKYLTLQSLPSVTSFCSIRDRPVVPHTRNEQVWVFPKLEEIHLIEMNWLIGIWPTEVTADSFSGLISVYIERCKRLKKIFPCHLEGWFASLDKLTIIDCKSVEVIFEIKDSQQIDVSGGIDTNL</sequence>
<evidence type="ECO:0000313" key="4">
    <source>
        <dbReference type="Proteomes" id="UP001603857"/>
    </source>
</evidence>
<dbReference type="Proteomes" id="UP001603857">
    <property type="component" value="Unassembled WGS sequence"/>
</dbReference>
<organism evidence="3 4">
    <name type="scientific">Flemingia macrophylla</name>
    <dbReference type="NCBI Taxonomy" id="520843"/>
    <lineage>
        <taxon>Eukaryota</taxon>
        <taxon>Viridiplantae</taxon>
        <taxon>Streptophyta</taxon>
        <taxon>Embryophyta</taxon>
        <taxon>Tracheophyta</taxon>
        <taxon>Spermatophyta</taxon>
        <taxon>Magnoliopsida</taxon>
        <taxon>eudicotyledons</taxon>
        <taxon>Gunneridae</taxon>
        <taxon>Pentapetalae</taxon>
        <taxon>rosids</taxon>
        <taxon>fabids</taxon>
        <taxon>Fabales</taxon>
        <taxon>Fabaceae</taxon>
        <taxon>Papilionoideae</taxon>
        <taxon>50 kb inversion clade</taxon>
        <taxon>NPAAA clade</taxon>
        <taxon>indigoferoid/millettioid clade</taxon>
        <taxon>Phaseoleae</taxon>
        <taxon>Flemingia</taxon>
    </lineage>
</organism>
<dbReference type="Pfam" id="PF23247">
    <property type="entry name" value="LRR_RPS2"/>
    <property type="match status" value="1"/>
</dbReference>
<proteinExistence type="predicted"/>
<evidence type="ECO:0000256" key="1">
    <source>
        <dbReference type="ARBA" id="ARBA00022821"/>
    </source>
</evidence>
<evidence type="ECO:0000259" key="2">
    <source>
        <dbReference type="Pfam" id="PF23247"/>
    </source>
</evidence>
<dbReference type="Gene3D" id="3.80.10.10">
    <property type="entry name" value="Ribonuclease Inhibitor"/>
    <property type="match status" value="1"/>
</dbReference>
<evidence type="ECO:0000313" key="3">
    <source>
        <dbReference type="EMBL" id="KAL2347786.1"/>
    </source>
</evidence>
<dbReference type="InterPro" id="IPR050905">
    <property type="entry name" value="Plant_NBS-LRR"/>
</dbReference>
<name>A0ABD1NI37_9FABA</name>
<accession>A0ABD1NI37</accession>
<dbReference type="InterPro" id="IPR032675">
    <property type="entry name" value="LRR_dom_sf"/>
</dbReference>
<dbReference type="AlphaFoldDB" id="A0ABD1NI37"/>
<dbReference type="InterPro" id="IPR057135">
    <property type="entry name" value="At4g27190-like_LRR"/>
</dbReference>
<dbReference type="EMBL" id="JBGMDY010000001">
    <property type="protein sequence ID" value="KAL2347786.1"/>
    <property type="molecule type" value="Genomic_DNA"/>
</dbReference>
<dbReference type="PANTHER" id="PTHR33463:SF209">
    <property type="entry name" value="DISEASE RESISTANCE PROTEIN RPS2-LIKE"/>
    <property type="match status" value="1"/>
</dbReference>
<reference evidence="3 4" key="1">
    <citation type="submission" date="2024-08" db="EMBL/GenBank/DDBJ databases">
        <title>Insights into the chromosomal genome structure of Flemingia macrophylla.</title>
        <authorList>
            <person name="Ding Y."/>
            <person name="Zhao Y."/>
            <person name="Bi W."/>
            <person name="Wu M."/>
            <person name="Zhao G."/>
            <person name="Gong Y."/>
            <person name="Li W."/>
            <person name="Zhang P."/>
        </authorList>
    </citation>
    <scope>NUCLEOTIDE SEQUENCE [LARGE SCALE GENOMIC DNA]</scope>
    <source>
        <strain evidence="3">DYQJB</strain>
        <tissue evidence="3">Leaf</tissue>
    </source>
</reference>
<keyword evidence="1" id="KW-0611">Plant defense</keyword>
<dbReference type="PANTHER" id="PTHR33463">
    <property type="entry name" value="NB-ARC DOMAIN-CONTAINING PROTEIN-RELATED"/>
    <property type="match status" value="1"/>
</dbReference>